<proteinExistence type="predicted"/>
<accession>A0A0B0DB19</accession>
<protein>
    <submittedName>
        <fullName evidence="1">Transposase</fullName>
    </submittedName>
</protein>
<gene>
    <name evidence="1" type="ORF">AS25_13410</name>
</gene>
<dbReference type="EMBL" id="JROM01000062">
    <property type="protein sequence ID" value="KHE73337.1"/>
    <property type="molecule type" value="Genomic_DNA"/>
</dbReference>
<organism evidence="1 2">
    <name type="scientific">Kocuria marina</name>
    <dbReference type="NCBI Taxonomy" id="223184"/>
    <lineage>
        <taxon>Bacteria</taxon>
        <taxon>Bacillati</taxon>
        <taxon>Actinomycetota</taxon>
        <taxon>Actinomycetes</taxon>
        <taxon>Micrococcales</taxon>
        <taxon>Micrococcaceae</taxon>
        <taxon>Kocuria</taxon>
    </lineage>
</organism>
<dbReference type="Proteomes" id="UP000030664">
    <property type="component" value="Unassembled WGS sequence"/>
</dbReference>
<dbReference type="AlphaFoldDB" id="A0A0B0DB19"/>
<comment type="caution">
    <text evidence="1">The sequence shown here is derived from an EMBL/GenBank/DDBJ whole genome shotgun (WGS) entry which is preliminary data.</text>
</comment>
<evidence type="ECO:0000313" key="1">
    <source>
        <dbReference type="EMBL" id="KHE73337.1"/>
    </source>
</evidence>
<evidence type="ECO:0000313" key="2">
    <source>
        <dbReference type="Proteomes" id="UP000030664"/>
    </source>
</evidence>
<reference evidence="1 2" key="1">
    <citation type="submission" date="2014-09" db="EMBL/GenBank/DDBJ databases">
        <title>High-quality draft genome sequence of Kocuria marina SO9-6, an actinobacterium isolated from a copper mine.</title>
        <authorList>
            <person name="Castro D.B."/>
            <person name="Pereira L.B."/>
            <person name="Silva M.V."/>
            <person name="Silva B.P."/>
            <person name="Zanardi B.R."/>
            <person name="Carlos C."/>
            <person name="Belgini D.R."/>
            <person name="Limache E.G."/>
            <person name="Lacerda G.V."/>
            <person name="Nery M.B."/>
            <person name="Gomes M.B."/>
            <person name="Souza S."/>
            <person name="Silva T.M."/>
            <person name="Rodrigues V.D."/>
            <person name="Paulino L.C."/>
            <person name="Vicentini R."/>
            <person name="Ferraz L.F."/>
            <person name="Ottoboni L.M."/>
        </authorList>
    </citation>
    <scope>NUCLEOTIDE SEQUENCE [LARGE SCALE GENOMIC DNA]</scope>
    <source>
        <strain evidence="1 2">SO9-6</strain>
    </source>
</reference>
<name>A0A0B0DB19_9MICC</name>
<sequence>MRKVRTASGATAVQIAERRGGRDKVLEHLGSAHTEAELTALLEAARVKMHPGQGELDLSAGAVPAGQSVITGKCSALLWHVLTSAYARLGFDALGDEAFKALVLARIVEPTSKADSLRVLDELGVPHASLRTMFRCLARAQERGYRDQVAAACFAHA</sequence>
<feature type="non-terminal residue" evidence="1">
    <location>
        <position position="157"/>
    </location>
</feature>
<dbReference type="eggNOG" id="COG5421">
    <property type="taxonomic scope" value="Bacteria"/>
</dbReference>